<evidence type="ECO:0000256" key="2">
    <source>
        <dbReference type="ARBA" id="ARBA00022801"/>
    </source>
</evidence>
<dbReference type="PANTHER" id="PTHR43037">
    <property type="entry name" value="UNNAMED PRODUCT-RELATED"/>
    <property type="match status" value="1"/>
</dbReference>
<dbReference type="Proteomes" id="UP001357223">
    <property type="component" value="Chromosome"/>
</dbReference>
<keyword evidence="4" id="KW-1185">Reference proteome</keyword>
<accession>A0ABZ2CJK4</accession>
<organism evidence="3 4">
    <name type="scientific">Niallia oryzisoli</name>
    <dbReference type="NCBI Taxonomy" id="1737571"/>
    <lineage>
        <taxon>Bacteria</taxon>
        <taxon>Bacillati</taxon>
        <taxon>Bacillota</taxon>
        <taxon>Bacilli</taxon>
        <taxon>Bacillales</taxon>
        <taxon>Bacillaceae</taxon>
        <taxon>Niallia</taxon>
    </lineage>
</organism>
<dbReference type="InterPro" id="IPR029058">
    <property type="entry name" value="AB_hydrolase_fold"/>
</dbReference>
<dbReference type="PANTHER" id="PTHR43037:SF1">
    <property type="entry name" value="BLL1128 PROTEIN"/>
    <property type="match status" value="1"/>
</dbReference>
<dbReference type="SUPFAM" id="SSF53474">
    <property type="entry name" value="alpha/beta-Hydrolases"/>
    <property type="match status" value="1"/>
</dbReference>
<name>A0ABZ2CJK4_9BACI</name>
<evidence type="ECO:0000313" key="4">
    <source>
        <dbReference type="Proteomes" id="UP001357223"/>
    </source>
</evidence>
<evidence type="ECO:0000256" key="1">
    <source>
        <dbReference type="ARBA" id="ARBA00022729"/>
    </source>
</evidence>
<dbReference type="InterPro" id="IPR050955">
    <property type="entry name" value="Plant_Biomass_Hydrol_Est"/>
</dbReference>
<proteinExistence type="predicted"/>
<dbReference type="Gene3D" id="3.40.50.1820">
    <property type="entry name" value="alpha/beta hydrolase"/>
    <property type="match status" value="1"/>
</dbReference>
<keyword evidence="2" id="KW-0378">Hydrolase</keyword>
<gene>
    <name evidence="3" type="ORF">R4Z09_13855</name>
</gene>
<dbReference type="RefSeq" id="WP_338452844.1">
    <property type="nucleotide sequence ID" value="NZ_CP137640.1"/>
</dbReference>
<evidence type="ECO:0000313" key="3">
    <source>
        <dbReference type="EMBL" id="WVX83972.1"/>
    </source>
</evidence>
<reference evidence="3 4" key="1">
    <citation type="submission" date="2023-10" db="EMBL/GenBank/DDBJ databases">
        <title>Niallia locisalis sp.nov. isolated from a salt pond sample.</title>
        <authorList>
            <person name="Li X.-J."/>
            <person name="Dong L."/>
        </authorList>
    </citation>
    <scope>NUCLEOTIDE SEQUENCE [LARGE SCALE GENOMIC DNA]</scope>
    <source>
        <strain evidence="3 4">DSM 29761</strain>
    </source>
</reference>
<dbReference type="NCBIfam" id="TIGR01840">
    <property type="entry name" value="esterase_phb"/>
    <property type="match status" value="1"/>
</dbReference>
<keyword evidence="1" id="KW-0732">Signal</keyword>
<sequence length="429" mass="47769">MGEFLDFIYQDFKYKLYVPCEYNPDQEYPLLVMLHGCGQNPDDFAAGTNMNTLAEKENFLVLYPDMNHPLNPSDPAGYNPYGCWNWFLDKNQHRGKGHPKLIYEMIDEVKSTYKVDSNQVYAAGLSAGGSLACILGVTYPDVFNGIAICAGLAYDAANVFFLTDPLAEEAKKSMEKGVPDPYACGTNAFQEMGEYKKKMRVIVFHGICDTTVHPINGQQVITQWAHTNFLVEGGIGLADVTPSLVKSDIINGKSYTQHVYHDAEEEPLLELWMIDQMDHAWPGGSPSGSFTDPSGPNATEIIWNFFNHKQQLQEEKQIETPVKRLVPVPVEILPHPLDLSPAEPPAHTPIQLPVPEIVSSSDNPTAQKTQIPIDISVETPIEPSAELPIESSVNTTIEVSVIRDDESPSETQKKNFISILLSKFRKKKK</sequence>
<dbReference type="Pfam" id="PF10503">
    <property type="entry name" value="Esterase_PHB"/>
    <property type="match status" value="1"/>
</dbReference>
<protein>
    <submittedName>
        <fullName evidence="3">PHB depolymerase family esterase</fullName>
    </submittedName>
</protein>
<dbReference type="EMBL" id="CP137640">
    <property type="protein sequence ID" value="WVX83972.1"/>
    <property type="molecule type" value="Genomic_DNA"/>
</dbReference>
<dbReference type="InterPro" id="IPR010126">
    <property type="entry name" value="Esterase_phb"/>
</dbReference>